<evidence type="ECO:0000313" key="1">
    <source>
        <dbReference type="EMBL" id="KAJ9102021.1"/>
    </source>
</evidence>
<evidence type="ECO:0000313" key="2">
    <source>
        <dbReference type="Proteomes" id="UP001241377"/>
    </source>
</evidence>
<organism evidence="1 2">
    <name type="scientific">Naganishia cerealis</name>
    <dbReference type="NCBI Taxonomy" id="610337"/>
    <lineage>
        <taxon>Eukaryota</taxon>
        <taxon>Fungi</taxon>
        <taxon>Dikarya</taxon>
        <taxon>Basidiomycota</taxon>
        <taxon>Agaricomycotina</taxon>
        <taxon>Tremellomycetes</taxon>
        <taxon>Filobasidiales</taxon>
        <taxon>Filobasidiaceae</taxon>
        <taxon>Naganishia</taxon>
    </lineage>
</organism>
<name>A0ACC2VSB1_9TREE</name>
<comment type="caution">
    <text evidence="1">The sequence shown here is derived from an EMBL/GenBank/DDBJ whole genome shotgun (WGS) entry which is preliminary data.</text>
</comment>
<proteinExistence type="predicted"/>
<sequence length="571" mass="60275">MHEPLNPQRLVTILAHLLPPAYPLAPDLLASAVKTRQLYLPPNPSNPNDDRFIAQRPRTQGESEGGDPEDLSSRLRAIADSKTHERDPEFSNEVQLQGEGNDIEVALYRESWNVRYRALDEQTLIAKLDLVPHPGDEEQGVRILFFPEQRSSDGDDDNPDDSARIQPVDAEIGSASVSYRTQLSMGDEWKLFDVKPLEEARAEEQQTSSSTSSKDVLWSTSPREAFDAITRGKQGQGNGEVGGEDQPDDDDYWGGYSDSEQEAQQGSQPPPSATTEQKPASAGGKIPQENMHSTGLPAPVPGSSSGLPAQSYTNPLSATSQSTLAAPSIADVSPSPSHSPADLSLGSNVPGNATLPPSVLVKKVTISPFVSRFTTPVGGLGSAGDDAYWSSYGGVEDGLKVSNPPSPRGVSRLSTPAGGYWGTGGESPVSWSPPANANQALPATSSGQAASPQQTADNVVQGKDATPSAVVDTQTRLQQAAQSAQLRTNAVFANHEGHLDLSSPALDFAPESPVIEPAATSGPATTTAQERQAVLRVTIAGLRSMYLGAAAAGSDQGTLAREFAQVLGEFM</sequence>
<dbReference type="EMBL" id="JASBWR010000054">
    <property type="protein sequence ID" value="KAJ9102021.1"/>
    <property type="molecule type" value="Genomic_DNA"/>
</dbReference>
<dbReference type="Proteomes" id="UP001241377">
    <property type="component" value="Unassembled WGS sequence"/>
</dbReference>
<keyword evidence="2" id="KW-1185">Reference proteome</keyword>
<reference evidence="1" key="1">
    <citation type="submission" date="2023-04" db="EMBL/GenBank/DDBJ databases">
        <title>Draft Genome sequencing of Naganishia species isolated from polar environments using Oxford Nanopore Technology.</title>
        <authorList>
            <person name="Leo P."/>
            <person name="Venkateswaran K."/>
        </authorList>
    </citation>
    <scope>NUCLEOTIDE SEQUENCE</scope>
    <source>
        <strain evidence="1">MNA-CCFEE 5261</strain>
    </source>
</reference>
<accession>A0ACC2VSB1</accession>
<protein>
    <submittedName>
        <fullName evidence="1">Uncharacterized protein</fullName>
    </submittedName>
</protein>
<gene>
    <name evidence="1" type="ORF">QFC19_004947</name>
</gene>